<keyword evidence="1 2" id="KW-0539">Nucleus</keyword>
<reference evidence="4 5" key="1">
    <citation type="submission" date="2014-06" db="EMBL/GenBank/DDBJ databases">
        <authorList>
            <person name="Swart Estienne"/>
        </authorList>
    </citation>
    <scope>NUCLEOTIDE SEQUENCE [LARGE SCALE GENOMIC DNA]</scope>
    <source>
        <strain evidence="4 5">130c</strain>
    </source>
</reference>
<protein>
    <recommendedName>
        <fullName evidence="3">Homeobox domain-containing protein</fullName>
    </recommendedName>
</protein>
<dbReference type="InterPro" id="IPR009057">
    <property type="entry name" value="Homeodomain-like_sf"/>
</dbReference>
<evidence type="ECO:0000259" key="3">
    <source>
        <dbReference type="PROSITE" id="PS50071"/>
    </source>
</evidence>
<dbReference type="Proteomes" id="UP000039865">
    <property type="component" value="Unassembled WGS sequence"/>
</dbReference>
<dbReference type="OrthoDB" id="326000at2759"/>
<evidence type="ECO:0000313" key="5">
    <source>
        <dbReference type="Proteomes" id="UP000039865"/>
    </source>
</evidence>
<name>A0A078AIL8_STYLE</name>
<keyword evidence="1 2" id="KW-0371">Homeobox</keyword>
<dbReference type="EMBL" id="CCKQ01010581">
    <property type="protein sequence ID" value="CDW82105.1"/>
    <property type="molecule type" value="Genomic_DNA"/>
</dbReference>
<evidence type="ECO:0000256" key="2">
    <source>
        <dbReference type="RuleBase" id="RU000682"/>
    </source>
</evidence>
<organism evidence="4 5">
    <name type="scientific">Stylonychia lemnae</name>
    <name type="common">Ciliate</name>
    <dbReference type="NCBI Taxonomy" id="5949"/>
    <lineage>
        <taxon>Eukaryota</taxon>
        <taxon>Sar</taxon>
        <taxon>Alveolata</taxon>
        <taxon>Ciliophora</taxon>
        <taxon>Intramacronucleata</taxon>
        <taxon>Spirotrichea</taxon>
        <taxon>Stichotrichia</taxon>
        <taxon>Sporadotrichida</taxon>
        <taxon>Oxytrichidae</taxon>
        <taxon>Stylonychinae</taxon>
        <taxon>Stylonychia</taxon>
    </lineage>
</organism>
<feature type="domain" description="Homeobox" evidence="3">
    <location>
        <begin position="159"/>
        <end position="219"/>
    </location>
</feature>
<proteinExistence type="predicted"/>
<dbReference type="AlphaFoldDB" id="A0A078AIL8"/>
<dbReference type="PROSITE" id="PS50071">
    <property type="entry name" value="HOMEOBOX_2"/>
    <property type="match status" value="1"/>
</dbReference>
<sequence>MLNYTTDYEKYNNSEQAPSGYENSLTHLDQLEFNQFYHYYMSLSENTTILQETYDKEPSQPKESLDLKDDLYYSKNTYKDSIDNSACNSKCQEQASLKTTHHSLVANIFPELIAVKQEQPDEDTEDFNFPDNMMTNTKNISSVLELTSNQYQTEDFSFKSKKHIVKLKTPEQLQYLEDQFSKSQRWNNTKMEHIAKILGLKFSQVYKWNWERRMALKKYHEKGIYFEYNEVKIFEISKCNFKINDQKKDYCLEQNYEEIFKIEKI</sequence>
<evidence type="ECO:0000313" key="4">
    <source>
        <dbReference type="EMBL" id="CDW82105.1"/>
    </source>
</evidence>
<dbReference type="InterPro" id="IPR001356">
    <property type="entry name" value="HD"/>
</dbReference>
<keyword evidence="5" id="KW-1185">Reference proteome</keyword>
<keyword evidence="1 2" id="KW-0238">DNA-binding</keyword>
<dbReference type="Gene3D" id="1.10.10.60">
    <property type="entry name" value="Homeodomain-like"/>
    <property type="match status" value="1"/>
</dbReference>
<dbReference type="InParanoid" id="A0A078AIL8"/>
<evidence type="ECO:0000256" key="1">
    <source>
        <dbReference type="PROSITE-ProRule" id="PRU00108"/>
    </source>
</evidence>
<feature type="DNA-binding region" description="Homeobox" evidence="1">
    <location>
        <begin position="161"/>
        <end position="220"/>
    </location>
</feature>
<dbReference type="GO" id="GO:0003677">
    <property type="term" value="F:DNA binding"/>
    <property type="evidence" value="ECO:0007669"/>
    <property type="project" value="UniProtKB-UniRule"/>
</dbReference>
<accession>A0A078AIL8</accession>
<dbReference type="SMART" id="SM00389">
    <property type="entry name" value="HOX"/>
    <property type="match status" value="1"/>
</dbReference>
<dbReference type="Pfam" id="PF00046">
    <property type="entry name" value="Homeodomain"/>
    <property type="match status" value="1"/>
</dbReference>
<dbReference type="GO" id="GO:0005634">
    <property type="term" value="C:nucleus"/>
    <property type="evidence" value="ECO:0007669"/>
    <property type="project" value="UniProtKB-SubCell"/>
</dbReference>
<comment type="subcellular location">
    <subcellularLocation>
        <location evidence="1 2">Nucleus</location>
    </subcellularLocation>
</comment>
<gene>
    <name evidence="4" type="primary">Contig317.g350</name>
    <name evidence="4" type="ORF">STYLEM_11132</name>
</gene>
<dbReference type="CDD" id="cd00086">
    <property type="entry name" value="homeodomain"/>
    <property type="match status" value="1"/>
</dbReference>
<dbReference type="SUPFAM" id="SSF46689">
    <property type="entry name" value="Homeodomain-like"/>
    <property type="match status" value="1"/>
</dbReference>